<name>A0A146G124_ASPKA</name>
<keyword evidence="1" id="KW-0378">Hydrolase</keyword>
<sequence>MYDDFKRSTSGSVQLTRDYEGPVRGEILRVVSDTKTPVVLEIPPRTGVAVILDAGEESGRWIPLRALLG</sequence>
<dbReference type="EMBL" id="BCWF01000036">
    <property type="protein sequence ID" value="GAT30802.1"/>
    <property type="molecule type" value="Genomic_DNA"/>
</dbReference>
<evidence type="ECO:0000313" key="2">
    <source>
        <dbReference type="Proteomes" id="UP000075230"/>
    </source>
</evidence>
<dbReference type="Proteomes" id="UP000075230">
    <property type="component" value="Unassembled WGS sequence"/>
</dbReference>
<evidence type="ECO:0000313" key="1">
    <source>
        <dbReference type="EMBL" id="GAT30802.1"/>
    </source>
</evidence>
<accession>A0A146G124</accession>
<reference evidence="1 2" key="1">
    <citation type="journal article" date="2016" name="DNA Res.">
        <title>Genome sequence of Aspergillus luchuensis NBRC 4314.</title>
        <authorList>
            <person name="Yamada O."/>
            <person name="Machida M."/>
            <person name="Hosoyama A."/>
            <person name="Goto M."/>
            <person name="Takahashi T."/>
            <person name="Futagami T."/>
            <person name="Yamagata Y."/>
            <person name="Takeuchi M."/>
            <person name="Kobayashi T."/>
            <person name="Koike H."/>
            <person name="Abe K."/>
            <person name="Asai K."/>
            <person name="Arita M."/>
            <person name="Fujita N."/>
            <person name="Fukuda K."/>
            <person name="Higa K."/>
            <person name="Horikawa H."/>
            <person name="Ishikawa T."/>
            <person name="Jinno K."/>
            <person name="Kato Y."/>
            <person name="Kirimura K."/>
            <person name="Mizutani O."/>
            <person name="Nakasone K."/>
            <person name="Sano M."/>
            <person name="Shiraishi Y."/>
            <person name="Tsukahara M."/>
            <person name="Gomi K."/>
        </authorList>
    </citation>
    <scope>NUCLEOTIDE SEQUENCE [LARGE SCALE GENOMIC DNA]</scope>
    <source>
        <strain evidence="1 2">RIB 2604</strain>
    </source>
</reference>
<comment type="caution">
    <text evidence="1">The sequence shown here is derived from an EMBL/GenBank/DDBJ whole genome shotgun (WGS) entry which is preliminary data.</text>
</comment>
<organism evidence="1 2">
    <name type="scientific">Aspergillus kawachii</name>
    <name type="common">White koji mold</name>
    <name type="synonym">Aspergillus awamori var. kawachi</name>
    <dbReference type="NCBI Taxonomy" id="1069201"/>
    <lineage>
        <taxon>Eukaryota</taxon>
        <taxon>Fungi</taxon>
        <taxon>Dikarya</taxon>
        <taxon>Ascomycota</taxon>
        <taxon>Pezizomycotina</taxon>
        <taxon>Eurotiomycetes</taxon>
        <taxon>Eurotiomycetidae</taxon>
        <taxon>Eurotiales</taxon>
        <taxon>Aspergillaceae</taxon>
        <taxon>Aspergillus</taxon>
        <taxon>Aspergillus subgen. Circumdati</taxon>
    </lineage>
</organism>
<protein>
    <submittedName>
        <fullName evidence="1">Alpha/beta fold family hydrolase</fullName>
    </submittedName>
</protein>
<reference evidence="2" key="2">
    <citation type="submission" date="2016-02" db="EMBL/GenBank/DDBJ databases">
        <title>Genome sequencing of Aspergillus luchuensis NBRC 4314.</title>
        <authorList>
            <person name="Yamada O."/>
        </authorList>
    </citation>
    <scope>NUCLEOTIDE SEQUENCE [LARGE SCALE GENOMIC DNA]</scope>
    <source>
        <strain evidence="2">RIB 2604</strain>
    </source>
</reference>
<proteinExistence type="predicted"/>
<dbReference type="AlphaFoldDB" id="A0A146G124"/>
<dbReference type="GO" id="GO:0016787">
    <property type="term" value="F:hydrolase activity"/>
    <property type="evidence" value="ECO:0007669"/>
    <property type="project" value="UniProtKB-KW"/>
</dbReference>
<gene>
    <name evidence="1" type="ORF">RIB2604_03700090</name>
</gene>